<protein>
    <submittedName>
        <fullName evidence="1">Uncharacterized protein</fullName>
    </submittedName>
</protein>
<organism evidence="1">
    <name type="scientific">Oryza nivara</name>
    <name type="common">Indian wild rice</name>
    <name type="synonym">Oryza sativa f. spontanea</name>
    <dbReference type="NCBI Taxonomy" id="4536"/>
    <lineage>
        <taxon>Eukaryota</taxon>
        <taxon>Viridiplantae</taxon>
        <taxon>Streptophyta</taxon>
        <taxon>Embryophyta</taxon>
        <taxon>Tracheophyta</taxon>
        <taxon>Spermatophyta</taxon>
        <taxon>Magnoliopsida</taxon>
        <taxon>Liliopsida</taxon>
        <taxon>Poales</taxon>
        <taxon>Poaceae</taxon>
        <taxon>BOP clade</taxon>
        <taxon>Oryzoideae</taxon>
        <taxon>Oryzeae</taxon>
        <taxon>Oryzinae</taxon>
        <taxon>Oryza</taxon>
    </lineage>
</organism>
<proteinExistence type="predicted"/>
<dbReference type="HOGENOM" id="CLU_2726542_0_0_1"/>
<dbReference type="AlphaFoldDB" id="A0A0E0HB91"/>
<accession>A0A0E0HB91</accession>
<dbReference type="Proteomes" id="UP000006591">
    <property type="component" value="Chromosome 5"/>
</dbReference>
<evidence type="ECO:0000313" key="2">
    <source>
        <dbReference type="Proteomes" id="UP000006591"/>
    </source>
</evidence>
<evidence type="ECO:0000313" key="1">
    <source>
        <dbReference type="EnsemblPlants" id="ONIVA05G08460.1"/>
    </source>
</evidence>
<sequence length="72" mass="8154">MRRGRRQRCSRAAGKASWEEVLPTVVALSPFSRRASLEMAGVDSLETAGEGARFTSPLLAKGRRRFRRQQRH</sequence>
<keyword evidence="2" id="KW-1185">Reference proteome</keyword>
<reference evidence="1" key="1">
    <citation type="submission" date="2015-04" db="UniProtKB">
        <authorList>
            <consortium name="EnsemblPlants"/>
        </authorList>
    </citation>
    <scope>IDENTIFICATION</scope>
    <source>
        <strain evidence="1">SL10</strain>
    </source>
</reference>
<dbReference type="Gramene" id="ONIVA05G08460.1">
    <property type="protein sequence ID" value="ONIVA05G08460.1"/>
    <property type="gene ID" value="ONIVA05G08460"/>
</dbReference>
<dbReference type="EnsemblPlants" id="ONIVA05G08460.1">
    <property type="protein sequence ID" value="ONIVA05G08460.1"/>
    <property type="gene ID" value="ONIVA05G08460"/>
</dbReference>
<reference evidence="1" key="2">
    <citation type="submission" date="2018-04" db="EMBL/GenBank/DDBJ databases">
        <title>OnivRS2 (Oryza nivara Reference Sequence Version 2).</title>
        <authorList>
            <person name="Zhang J."/>
            <person name="Kudrna D."/>
            <person name="Lee S."/>
            <person name="Talag J."/>
            <person name="Rajasekar S."/>
            <person name="Welchert J."/>
            <person name="Hsing Y.-I."/>
            <person name="Wing R.A."/>
        </authorList>
    </citation>
    <scope>NUCLEOTIDE SEQUENCE [LARGE SCALE GENOMIC DNA]</scope>
    <source>
        <strain evidence="1">SL10</strain>
    </source>
</reference>
<name>A0A0E0HB91_ORYNI</name>